<accession>A0A9J5ZT32</accession>
<evidence type="ECO:0000313" key="1">
    <source>
        <dbReference type="EMBL" id="KAG5615353.1"/>
    </source>
</evidence>
<evidence type="ECO:0000313" key="2">
    <source>
        <dbReference type="Proteomes" id="UP000824120"/>
    </source>
</evidence>
<keyword evidence="2" id="KW-1185">Reference proteome</keyword>
<dbReference type="Proteomes" id="UP000824120">
    <property type="component" value="Chromosome 3"/>
</dbReference>
<name>A0A9J5ZT32_SOLCO</name>
<reference evidence="1 2" key="1">
    <citation type="submission" date="2020-09" db="EMBL/GenBank/DDBJ databases">
        <title>De no assembly of potato wild relative species, Solanum commersonii.</title>
        <authorList>
            <person name="Cho K."/>
        </authorList>
    </citation>
    <scope>NUCLEOTIDE SEQUENCE [LARGE SCALE GENOMIC DNA]</scope>
    <source>
        <strain evidence="1">LZ3.2</strain>
        <tissue evidence="1">Leaf</tissue>
    </source>
</reference>
<comment type="caution">
    <text evidence="1">The sequence shown here is derived from an EMBL/GenBank/DDBJ whole genome shotgun (WGS) entry which is preliminary data.</text>
</comment>
<protein>
    <submittedName>
        <fullName evidence="1">Uncharacterized protein</fullName>
    </submittedName>
</protein>
<dbReference type="EMBL" id="JACXVP010000003">
    <property type="protein sequence ID" value="KAG5615353.1"/>
    <property type="molecule type" value="Genomic_DNA"/>
</dbReference>
<dbReference type="AlphaFoldDB" id="A0A9J5ZT32"/>
<proteinExistence type="predicted"/>
<sequence>MGSIGMLLSSQQIEHSKEHYAACPTAYTQPCKGEKQVFLDNRLLTKPFLETYRKYHSDLTQYWTAPHDQFEHLKDSQL</sequence>
<gene>
    <name evidence="1" type="ORF">H5410_015177</name>
</gene>
<organism evidence="1 2">
    <name type="scientific">Solanum commersonii</name>
    <name type="common">Commerson's wild potato</name>
    <name type="synonym">Commerson's nightshade</name>
    <dbReference type="NCBI Taxonomy" id="4109"/>
    <lineage>
        <taxon>Eukaryota</taxon>
        <taxon>Viridiplantae</taxon>
        <taxon>Streptophyta</taxon>
        <taxon>Embryophyta</taxon>
        <taxon>Tracheophyta</taxon>
        <taxon>Spermatophyta</taxon>
        <taxon>Magnoliopsida</taxon>
        <taxon>eudicotyledons</taxon>
        <taxon>Gunneridae</taxon>
        <taxon>Pentapetalae</taxon>
        <taxon>asterids</taxon>
        <taxon>lamiids</taxon>
        <taxon>Solanales</taxon>
        <taxon>Solanaceae</taxon>
        <taxon>Solanoideae</taxon>
        <taxon>Solaneae</taxon>
        <taxon>Solanum</taxon>
    </lineage>
</organism>